<name>A0A2G8SJD4_9APHY</name>
<dbReference type="EMBL" id="AYKW01000006">
    <property type="protein sequence ID" value="PIL33883.1"/>
    <property type="molecule type" value="Genomic_DNA"/>
</dbReference>
<comment type="caution">
    <text evidence="2">The sequence shown here is derived from an EMBL/GenBank/DDBJ whole genome shotgun (WGS) entry which is preliminary data.</text>
</comment>
<evidence type="ECO:0000313" key="3">
    <source>
        <dbReference type="Proteomes" id="UP000230002"/>
    </source>
</evidence>
<dbReference type="Proteomes" id="UP000230002">
    <property type="component" value="Unassembled WGS sequence"/>
</dbReference>
<gene>
    <name evidence="2" type="ORF">GSI_03589</name>
</gene>
<keyword evidence="3" id="KW-1185">Reference proteome</keyword>
<dbReference type="AlphaFoldDB" id="A0A2G8SJD4"/>
<dbReference type="OrthoDB" id="2747824at2759"/>
<evidence type="ECO:0000313" key="2">
    <source>
        <dbReference type="EMBL" id="PIL33883.1"/>
    </source>
</evidence>
<sequence length="386" mass="43035">MHQLGLAGTDTSSCVGDAAQDLLVLSGKPPNTALSTVPYTHSLEHPNASRTRISSSIGTDDWPRLRSWDRVQVLGDLIAWSVPSDGRMCEVKVVNWKTGVTVWEFYDQPFHRCRLISEYHVVVVTFESLLVYAIDRERERQSPAARSTTGTALCVLQLPEWFRTIRNSCYLLVRSYIQFPPSLAAKDRPLYRYDPSLTLDIHYITPKNGSQLVQYAVFIPVATIAAHAELAARVQSESPPSAASASPPDGHISESPRKVVPWSEWPRRDARRAFRVEQPLRLGCLCAVTQQRRSAAGASGTSEFFLRVLVFHVHPWARPDPQRSTPLRDTEVGKRSVALLGRAFAQSIRTTFPFDVTRRDIPLGQDDRSPTVVLGEDGLVLVTAPD</sequence>
<proteinExistence type="predicted"/>
<evidence type="ECO:0000256" key="1">
    <source>
        <dbReference type="SAM" id="MobiDB-lite"/>
    </source>
</evidence>
<accession>A0A2G8SJD4</accession>
<feature type="compositionally biased region" description="Low complexity" evidence="1">
    <location>
        <begin position="238"/>
        <end position="248"/>
    </location>
</feature>
<organism evidence="2 3">
    <name type="scientific">Ganoderma sinense ZZ0214-1</name>
    <dbReference type="NCBI Taxonomy" id="1077348"/>
    <lineage>
        <taxon>Eukaryota</taxon>
        <taxon>Fungi</taxon>
        <taxon>Dikarya</taxon>
        <taxon>Basidiomycota</taxon>
        <taxon>Agaricomycotina</taxon>
        <taxon>Agaricomycetes</taxon>
        <taxon>Polyporales</taxon>
        <taxon>Polyporaceae</taxon>
        <taxon>Ganoderma</taxon>
    </lineage>
</organism>
<dbReference type="STRING" id="1077348.A0A2G8SJD4"/>
<reference evidence="2 3" key="1">
    <citation type="journal article" date="2015" name="Sci. Rep.">
        <title>Chromosome-level genome map provides insights into diverse defense mechanisms in the medicinal fungus Ganoderma sinense.</title>
        <authorList>
            <person name="Zhu Y."/>
            <person name="Xu J."/>
            <person name="Sun C."/>
            <person name="Zhou S."/>
            <person name="Xu H."/>
            <person name="Nelson D.R."/>
            <person name="Qian J."/>
            <person name="Song J."/>
            <person name="Luo H."/>
            <person name="Xiang L."/>
            <person name="Li Y."/>
            <person name="Xu Z."/>
            <person name="Ji A."/>
            <person name="Wang L."/>
            <person name="Lu S."/>
            <person name="Hayward A."/>
            <person name="Sun W."/>
            <person name="Li X."/>
            <person name="Schwartz D.C."/>
            <person name="Wang Y."/>
            <person name="Chen S."/>
        </authorList>
    </citation>
    <scope>NUCLEOTIDE SEQUENCE [LARGE SCALE GENOMIC DNA]</scope>
    <source>
        <strain evidence="2 3">ZZ0214-1</strain>
    </source>
</reference>
<protein>
    <submittedName>
        <fullName evidence="2">Uncharacterized protein</fullName>
    </submittedName>
</protein>
<feature type="region of interest" description="Disordered" evidence="1">
    <location>
        <begin position="236"/>
        <end position="258"/>
    </location>
</feature>